<dbReference type="AlphaFoldDB" id="A0AAF0Z5A8"/>
<sequence length="167" mass="17346">MPDTERPRPSRFRAAPAACAMVAVLTGCSGGFPADPDGTLETVTGGVLRVGVSSNPPWTETGAGGPTGLEPELVEGFAESVDAEVEWTAGGEEDLVGRLERSELDLVVGGFTEASPWSAQAALTYPYTTVPGPDGAPEAHVMATPMGENAFLVALESYLLDRQDVQP</sequence>
<dbReference type="RefSeq" id="WP_319158677.1">
    <property type="nucleotide sequence ID" value="NZ_CP138359.1"/>
</dbReference>
<dbReference type="SUPFAM" id="SSF53850">
    <property type="entry name" value="Periplasmic binding protein-like II"/>
    <property type="match status" value="1"/>
</dbReference>
<dbReference type="Pfam" id="PF00497">
    <property type="entry name" value="SBP_bac_3"/>
    <property type="match status" value="1"/>
</dbReference>
<dbReference type="Gene3D" id="3.40.190.10">
    <property type="entry name" value="Periplasmic binding protein-like II"/>
    <property type="match status" value="1"/>
</dbReference>
<name>A0AAF0Z5A8_9MICO</name>
<dbReference type="Proteomes" id="UP001304340">
    <property type="component" value="Chromosome"/>
</dbReference>
<feature type="domain" description="Solute-binding protein family 3/N-terminal" evidence="1">
    <location>
        <begin position="48"/>
        <end position="129"/>
    </location>
</feature>
<evidence type="ECO:0000259" key="1">
    <source>
        <dbReference type="Pfam" id="PF00497"/>
    </source>
</evidence>
<dbReference type="EMBL" id="CP138359">
    <property type="protein sequence ID" value="WPF82905.1"/>
    <property type="molecule type" value="Genomic_DNA"/>
</dbReference>
<dbReference type="PROSITE" id="PS51257">
    <property type="entry name" value="PROKAR_LIPOPROTEIN"/>
    <property type="match status" value="1"/>
</dbReference>
<organism evidence="2 3">
    <name type="scientific">Sanguibacter biliveldensis</name>
    <dbReference type="NCBI Taxonomy" id="3030830"/>
    <lineage>
        <taxon>Bacteria</taxon>
        <taxon>Bacillati</taxon>
        <taxon>Actinomycetota</taxon>
        <taxon>Actinomycetes</taxon>
        <taxon>Micrococcales</taxon>
        <taxon>Sanguibacteraceae</taxon>
        <taxon>Sanguibacter</taxon>
    </lineage>
</organism>
<evidence type="ECO:0000313" key="2">
    <source>
        <dbReference type="EMBL" id="WPF82905.1"/>
    </source>
</evidence>
<reference evidence="3" key="1">
    <citation type="submission" date="2023-11" db="EMBL/GenBank/DDBJ databases">
        <authorList>
            <person name="Helweg L.P."/>
            <person name="Kiel A."/>
            <person name="Hitz F."/>
            <person name="Ruckert-Reed C."/>
            <person name="Busche T."/>
            <person name="Kaltschmidt B."/>
            <person name="Kaltschmidt C."/>
        </authorList>
    </citation>
    <scope>NUCLEOTIDE SEQUENCE [LARGE SCALE GENOMIC DNA]</scope>
    <source>
        <strain evidence="3">4.1</strain>
    </source>
</reference>
<protein>
    <submittedName>
        <fullName evidence="2">Transporter substrate-binding domain-containing protein</fullName>
    </submittedName>
</protein>
<evidence type="ECO:0000313" key="3">
    <source>
        <dbReference type="Proteomes" id="UP001304340"/>
    </source>
</evidence>
<accession>A0AAF0Z5A8</accession>
<dbReference type="KEGG" id="sbil:SANBI_000538"/>
<proteinExistence type="predicted"/>
<gene>
    <name evidence="2" type="ORF">SANBI_000538</name>
</gene>
<dbReference type="InterPro" id="IPR001638">
    <property type="entry name" value="Solute-binding_3/MltF_N"/>
</dbReference>
<keyword evidence="3" id="KW-1185">Reference proteome</keyword>